<dbReference type="EMBL" id="KB445578">
    <property type="protein sequence ID" value="EMD90700.1"/>
    <property type="molecule type" value="Genomic_DNA"/>
</dbReference>
<protein>
    <submittedName>
        <fullName evidence="2">Uncharacterized protein</fullName>
    </submittedName>
</protein>
<dbReference type="HOGENOM" id="CLU_2497718_0_0_1"/>
<reference evidence="3" key="2">
    <citation type="journal article" date="2013" name="PLoS Genet.">
        <title>Comparative genome structure, secondary metabolite, and effector coding capacity across Cochliobolus pathogens.</title>
        <authorList>
            <person name="Condon B.J."/>
            <person name="Leng Y."/>
            <person name="Wu D."/>
            <person name="Bushley K.E."/>
            <person name="Ohm R.A."/>
            <person name="Otillar R."/>
            <person name="Martin J."/>
            <person name="Schackwitz W."/>
            <person name="Grimwood J."/>
            <person name="MohdZainudin N."/>
            <person name="Xue C."/>
            <person name="Wang R."/>
            <person name="Manning V.A."/>
            <person name="Dhillon B."/>
            <person name="Tu Z.J."/>
            <person name="Steffenson B.J."/>
            <person name="Salamov A."/>
            <person name="Sun H."/>
            <person name="Lowry S."/>
            <person name="LaButti K."/>
            <person name="Han J."/>
            <person name="Copeland A."/>
            <person name="Lindquist E."/>
            <person name="Barry K."/>
            <person name="Schmutz J."/>
            <person name="Baker S.E."/>
            <person name="Ciuffetti L.M."/>
            <person name="Grigoriev I.V."/>
            <person name="Zhong S."/>
            <person name="Turgeon B.G."/>
        </authorList>
    </citation>
    <scope>NUCLEOTIDE SEQUENCE [LARGE SCALE GENOMIC DNA]</scope>
    <source>
        <strain evidence="3">C5 / ATCC 48332 / race O</strain>
    </source>
</reference>
<reference evidence="2 3" key="1">
    <citation type="journal article" date="2012" name="PLoS Pathog.">
        <title>Diverse lifestyles and strategies of plant pathogenesis encoded in the genomes of eighteen Dothideomycetes fungi.</title>
        <authorList>
            <person name="Ohm R.A."/>
            <person name="Feau N."/>
            <person name="Henrissat B."/>
            <person name="Schoch C.L."/>
            <person name="Horwitz B.A."/>
            <person name="Barry K.W."/>
            <person name="Condon B.J."/>
            <person name="Copeland A.C."/>
            <person name="Dhillon B."/>
            <person name="Glaser F."/>
            <person name="Hesse C.N."/>
            <person name="Kosti I."/>
            <person name="LaButti K."/>
            <person name="Lindquist E.A."/>
            <person name="Lucas S."/>
            <person name="Salamov A.A."/>
            <person name="Bradshaw R.E."/>
            <person name="Ciuffetti L."/>
            <person name="Hamelin R.C."/>
            <person name="Kema G.H.J."/>
            <person name="Lawrence C."/>
            <person name="Scott J.A."/>
            <person name="Spatafora J.W."/>
            <person name="Turgeon B.G."/>
            <person name="de Wit P.J.G.M."/>
            <person name="Zhong S."/>
            <person name="Goodwin S.B."/>
            <person name="Grigoriev I.V."/>
        </authorList>
    </citation>
    <scope>NUCLEOTIDE SEQUENCE [LARGE SCALE GENOMIC DNA]</scope>
    <source>
        <strain evidence="3">C5 / ATCC 48332 / race O</strain>
    </source>
</reference>
<gene>
    <name evidence="2" type="ORF">COCHEDRAFT_1022492</name>
</gene>
<sequence length="86" mass="9607">MPNYKANPHETTTQTPNPPGLHPVPSTKHHASFRLFALCSTLVLPLCLNASTVLDCEQEQNWALVTRDESTRNNRAEPRVDSHSLC</sequence>
<accession>M2SZ90</accession>
<keyword evidence="3" id="KW-1185">Reference proteome</keyword>
<evidence type="ECO:0000313" key="2">
    <source>
        <dbReference type="EMBL" id="EMD90700.1"/>
    </source>
</evidence>
<evidence type="ECO:0000313" key="3">
    <source>
        <dbReference type="Proteomes" id="UP000016936"/>
    </source>
</evidence>
<dbReference type="AlphaFoldDB" id="M2SZ90"/>
<dbReference type="Proteomes" id="UP000016936">
    <property type="component" value="Unassembled WGS sequence"/>
</dbReference>
<feature type="region of interest" description="Disordered" evidence="1">
    <location>
        <begin position="1"/>
        <end position="27"/>
    </location>
</feature>
<evidence type="ECO:0000256" key="1">
    <source>
        <dbReference type="SAM" id="MobiDB-lite"/>
    </source>
</evidence>
<organism evidence="2 3">
    <name type="scientific">Cochliobolus heterostrophus (strain C5 / ATCC 48332 / race O)</name>
    <name type="common">Southern corn leaf blight fungus</name>
    <name type="synonym">Bipolaris maydis</name>
    <dbReference type="NCBI Taxonomy" id="701091"/>
    <lineage>
        <taxon>Eukaryota</taxon>
        <taxon>Fungi</taxon>
        <taxon>Dikarya</taxon>
        <taxon>Ascomycota</taxon>
        <taxon>Pezizomycotina</taxon>
        <taxon>Dothideomycetes</taxon>
        <taxon>Pleosporomycetidae</taxon>
        <taxon>Pleosporales</taxon>
        <taxon>Pleosporineae</taxon>
        <taxon>Pleosporaceae</taxon>
        <taxon>Bipolaris</taxon>
    </lineage>
</organism>
<feature type="region of interest" description="Disordered" evidence="1">
    <location>
        <begin position="67"/>
        <end position="86"/>
    </location>
</feature>
<name>M2SZ90_COCH5</name>
<proteinExistence type="predicted"/>